<evidence type="ECO:0000256" key="1">
    <source>
        <dbReference type="ARBA" id="ARBA00012513"/>
    </source>
</evidence>
<keyword evidence="9" id="KW-1185">Reference proteome</keyword>
<sequence length="52" mass="6256">MELCQKTTLDRWLSSTTLRSKGDILRIFNQIVHGIEYVHNQKFIHRDLKIMK</sequence>
<evidence type="ECO:0000256" key="3">
    <source>
        <dbReference type="ARBA" id="ARBA00022679"/>
    </source>
</evidence>
<evidence type="ECO:0000313" key="9">
    <source>
        <dbReference type="Proteomes" id="UP001187531"/>
    </source>
</evidence>
<name>A0AA88L514_ARTSF</name>
<dbReference type="GO" id="GO:0005524">
    <property type="term" value="F:ATP binding"/>
    <property type="evidence" value="ECO:0007669"/>
    <property type="project" value="UniProtKB-KW"/>
</dbReference>
<keyword evidence="6" id="KW-0067">ATP-binding</keyword>
<dbReference type="PROSITE" id="PS50011">
    <property type="entry name" value="PROTEIN_KINASE_DOM"/>
    <property type="match status" value="1"/>
</dbReference>
<evidence type="ECO:0000256" key="2">
    <source>
        <dbReference type="ARBA" id="ARBA00022527"/>
    </source>
</evidence>
<dbReference type="InterPro" id="IPR011009">
    <property type="entry name" value="Kinase-like_dom_sf"/>
</dbReference>
<reference evidence="8" key="1">
    <citation type="submission" date="2023-07" db="EMBL/GenBank/DDBJ databases">
        <title>Chromosome-level genome assembly of Artemia franciscana.</title>
        <authorList>
            <person name="Jo E."/>
        </authorList>
    </citation>
    <scope>NUCLEOTIDE SEQUENCE</scope>
    <source>
        <tissue evidence="8">Whole body</tissue>
    </source>
</reference>
<dbReference type="GO" id="GO:0005634">
    <property type="term" value="C:nucleus"/>
    <property type="evidence" value="ECO:0007669"/>
    <property type="project" value="TreeGrafter"/>
</dbReference>
<feature type="domain" description="Protein kinase" evidence="7">
    <location>
        <begin position="1"/>
        <end position="52"/>
    </location>
</feature>
<keyword evidence="5" id="KW-0418">Kinase</keyword>
<evidence type="ECO:0000313" key="8">
    <source>
        <dbReference type="EMBL" id="KAK2712991.1"/>
    </source>
</evidence>
<dbReference type="Proteomes" id="UP001187531">
    <property type="component" value="Unassembled WGS sequence"/>
</dbReference>
<dbReference type="InterPro" id="IPR050339">
    <property type="entry name" value="CC_SR_Kinase"/>
</dbReference>
<evidence type="ECO:0000259" key="7">
    <source>
        <dbReference type="PROSITE" id="PS50011"/>
    </source>
</evidence>
<dbReference type="GO" id="GO:0004694">
    <property type="term" value="F:eukaryotic translation initiation factor 2alpha kinase activity"/>
    <property type="evidence" value="ECO:0007669"/>
    <property type="project" value="TreeGrafter"/>
</dbReference>
<comment type="caution">
    <text evidence="8">The sequence shown here is derived from an EMBL/GenBank/DDBJ whole genome shotgun (WGS) entry which is preliminary data.</text>
</comment>
<dbReference type="InterPro" id="IPR000719">
    <property type="entry name" value="Prot_kinase_dom"/>
</dbReference>
<gene>
    <name evidence="8" type="ORF">QYM36_011628</name>
</gene>
<protein>
    <recommendedName>
        <fullName evidence="1">non-specific serine/threonine protein kinase</fullName>
        <ecNumber evidence="1">2.7.11.1</ecNumber>
    </recommendedName>
</protein>
<dbReference type="GO" id="GO:0005737">
    <property type="term" value="C:cytoplasm"/>
    <property type="evidence" value="ECO:0007669"/>
    <property type="project" value="TreeGrafter"/>
</dbReference>
<dbReference type="Gene3D" id="1.10.510.10">
    <property type="entry name" value="Transferase(Phosphotransferase) domain 1"/>
    <property type="match status" value="1"/>
</dbReference>
<dbReference type="SUPFAM" id="SSF56112">
    <property type="entry name" value="Protein kinase-like (PK-like)"/>
    <property type="match status" value="1"/>
</dbReference>
<evidence type="ECO:0000256" key="6">
    <source>
        <dbReference type="ARBA" id="ARBA00022840"/>
    </source>
</evidence>
<dbReference type="EMBL" id="JAVRJZ010000015">
    <property type="protein sequence ID" value="KAK2712991.1"/>
    <property type="molecule type" value="Genomic_DNA"/>
</dbReference>
<proteinExistence type="predicted"/>
<dbReference type="Pfam" id="PF00069">
    <property type="entry name" value="Pkinase"/>
    <property type="match status" value="1"/>
</dbReference>
<organism evidence="8 9">
    <name type="scientific">Artemia franciscana</name>
    <name type="common">Brine shrimp</name>
    <name type="synonym">Artemia sanfranciscana</name>
    <dbReference type="NCBI Taxonomy" id="6661"/>
    <lineage>
        <taxon>Eukaryota</taxon>
        <taxon>Metazoa</taxon>
        <taxon>Ecdysozoa</taxon>
        <taxon>Arthropoda</taxon>
        <taxon>Crustacea</taxon>
        <taxon>Branchiopoda</taxon>
        <taxon>Anostraca</taxon>
        <taxon>Artemiidae</taxon>
        <taxon>Artemia</taxon>
    </lineage>
</organism>
<dbReference type="PANTHER" id="PTHR11042:SF160">
    <property type="entry name" value="EUKARYOTIC TRANSLATION INITIATION FACTOR 2-ALPHA KINASE 1"/>
    <property type="match status" value="1"/>
</dbReference>
<evidence type="ECO:0000256" key="5">
    <source>
        <dbReference type="ARBA" id="ARBA00022777"/>
    </source>
</evidence>
<keyword evidence="2" id="KW-0723">Serine/threonine-protein kinase</keyword>
<dbReference type="AlphaFoldDB" id="A0AA88L514"/>
<keyword evidence="3" id="KW-0808">Transferase</keyword>
<keyword evidence="4" id="KW-0547">Nucleotide-binding</keyword>
<dbReference type="PANTHER" id="PTHR11042">
    <property type="entry name" value="EUKARYOTIC TRANSLATION INITIATION FACTOR 2-ALPHA KINASE EIF2-ALPHA KINASE -RELATED"/>
    <property type="match status" value="1"/>
</dbReference>
<evidence type="ECO:0000256" key="4">
    <source>
        <dbReference type="ARBA" id="ARBA00022741"/>
    </source>
</evidence>
<accession>A0AA88L514</accession>
<dbReference type="EC" id="2.7.11.1" evidence="1"/>